<dbReference type="Gene3D" id="3.60.110.10">
    <property type="entry name" value="Carbon-nitrogen hydrolase"/>
    <property type="match status" value="1"/>
</dbReference>
<evidence type="ECO:0000313" key="4">
    <source>
        <dbReference type="Proteomes" id="UP000608579"/>
    </source>
</evidence>
<evidence type="ECO:0000313" key="3">
    <source>
        <dbReference type="EMBL" id="HIQ28979.1"/>
    </source>
</evidence>
<dbReference type="InterPro" id="IPR050345">
    <property type="entry name" value="Aliph_Amidase/BUP"/>
</dbReference>
<keyword evidence="1 3" id="KW-0378">Hydrolase</keyword>
<sequence length="297" mass="32863">MVILQGIIGIFASWRVVFMREVGVAAVQLRPRRPGEALEDVARLVSEARRLDADIICLPEAWNVVNPYSQFLEAVDAYGYVVGVLSRLAEENGVCILGGGLYKRRGEGGYVIACPVVNACGELAGEQLKVHLFKDEKNRFRRGDEFRVFEFHNVRFGVLICHDIVYPESARELVLRGAEVIFNPSRIVSSGVGAWHIYARARSLENRTPVVAVNVVLNRRYGGGSLVLGLLRRGRGILYPVTLAEVSGDEGVAAAKVDVDEYLEARAERLSNRHPRAYRSLLEGNPIFGGDDMRGKV</sequence>
<dbReference type="InterPro" id="IPR003010">
    <property type="entry name" value="C-N_Hydrolase"/>
</dbReference>
<name>A0A833E9B5_CALS0</name>
<gene>
    <name evidence="3" type="ORF">EYH45_00265</name>
</gene>
<dbReference type="PANTHER" id="PTHR43674">
    <property type="entry name" value="NITRILASE C965.09-RELATED"/>
    <property type="match status" value="1"/>
</dbReference>
<evidence type="ECO:0000256" key="1">
    <source>
        <dbReference type="ARBA" id="ARBA00022801"/>
    </source>
</evidence>
<organism evidence="3 4">
    <name type="scientific">Caldiarchaeum subterraneum</name>
    <dbReference type="NCBI Taxonomy" id="311458"/>
    <lineage>
        <taxon>Archaea</taxon>
        <taxon>Nitrososphaerota</taxon>
        <taxon>Candidatus Caldarchaeales</taxon>
        <taxon>Candidatus Caldarchaeaceae</taxon>
        <taxon>Candidatus Caldarchaeum</taxon>
    </lineage>
</organism>
<dbReference type="GO" id="GO:0016811">
    <property type="term" value="F:hydrolase activity, acting on carbon-nitrogen (but not peptide) bonds, in linear amides"/>
    <property type="evidence" value="ECO:0007669"/>
    <property type="project" value="TreeGrafter"/>
</dbReference>
<dbReference type="Proteomes" id="UP000608579">
    <property type="component" value="Unassembled WGS sequence"/>
</dbReference>
<protein>
    <submittedName>
        <fullName evidence="3">Carbon-nitrogen hydrolase family protein</fullName>
    </submittedName>
</protein>
<dbReference type="PROSITE" id="PS50263">
    <property type="entry name" value="CN_HYDROLASE"/>
    <property type="match status" value="1"/>
</dbReference>
<comment type="caution">
    <text evidence="3">The sequence shown here is derived from an EMBL/GenBank/DDBJ whole genome shotgun (WGS) entry which is preliminary data.</text>
</comment>
<dbReference type="AlphaFoldDB" id="A0A833E9B5"/>
<dbReference type="PANTHER" id="PTHR43674:SF2">
    <property type="entry name" value="BETA-UREIDOPROPIONASE"/>
    <property type="match status" value="1"/>
</dbReference>
<evidence type="ECO:0000259" key="2">
    <source>
        <dbReference type="PROSITE" id="PS50263"/>
    </source>
</evidence>
<dbReference type="Pfam" id="PF00795">
    <property type="entry name" value="CN_hydrolase"/>
    <property type="match status" value="1"/>
</dbReference>
<accession>A0A833E9B5</accession>
<dbReference type="CDD" id="cd07197">
    <property type="entry name" value="nitrilase"/>
    <property type="match status" value="1"/>
</dbReference>
<reference evidence="3" key="1">
    <citation type="journal article" date="2020" name="ISME J.">
        <title>Gammaproteobacteria mediating utilization of methyl-, sulfur- and petroleum organic compounds in deep ocean hydrothermal plumes.</title>
        <authorList>
            <person name="Zhou Z."/>
            <person name="Liu Y."/>
            <person name="Pan J."/>
            <person name="Cron B.R."/>
            <person name="Toner B.M."/>
            <person name="Anantharaman K."/>
            <person name="Breier J.A."/>
            <person name="Dick G.J."/>
            <person name="Li M."/>
        </authorList>
    </citation>
    <scope>NUCLEOTIDE SEQUENCE</scope>
    <source>
        <strain evidence="3">SZUA-1515</strain>
    </source>
</reference>
<dbReference type="SUPFAM" id="SSF56317">
    <property type="entry name" value="Carbon-nitrogen hydrolase"/>
    <property type="match status" value="1"/>
</dbReference>
<proteinExistence type="predicted"/>
<dbReference type="EMBL" id="DQVM01000006">
    <property type="protein sequence ID" value="HIQ28979.1"/>
    <property type="molecule type" value="Genomic_DNA"/>
</dbReference>
<dbReference type="InterPro" id="IPR036526">
    <property type="entry name" value="C-N_Hydrolase_sf"/>
</dbReference>
<feature type="domain" description="CN hydrolase" evidence="2">
    <location>
        <begin position="22"/>
        <end position="259"/>
    </location>
</feature>